<dbReference type="AlphaFoldDB" id="A0A645IXK7"/>
<protein>
    <submittedName>
        <fullName evidence="1">Uncharacterized protein</fullName>
    </submittedName>
</protein>
<name>A0A645IXK7_9ZZZZ</name>
<organism evidence="1">
    <name type="scientific">bioreactor metagenome</name>
    <dbReference type="NCBI Taxonomy" id="1076179"/>
    <lineage>
        <taxon>unclassified sequences</taxon>
        <taxon>metagenomes</taxon>
        <taxon>ecological metagenomes</taxon>
    </lineage>
</organism>
<comment type="caution">
    <text evidence="1">The sequence shown here is derived from an EMBL/GenBank/DDBJ whole genome shotgun (WGS) entry which is preliminary data.</text>
</comment>
<evidence type="ECO:0000313" key="1">
    <source>
        <dbReference type="EMBL" id="MPN55877.1"/>
    </source>
</evidence>
<gene>
    <name evidence="1" type="ORF">SDC9_203561</name>
</gene>
<proteinExistence type="predicted"/>
<dbReference type="EMBL" id="VSSQ01125580">
    <property type="protein sequence ID" value="MPN55877.1"/>
    <property type="molecule type" value="Genomic_DNA"/>
</dbReference>
<sequence length="109" mass="12875">MNSYFDKSSEKYKYYLSAEAVGQDWHTQFRNAFSTFIIEDYLVDESQHDLNLKKADINIVFDIRAVPDGSDEYIYIKGKGKLHLVYEYDLWFVNSVVLPTPRSTRRRGH</sequence>
<accession>A0A645IXK7</accession>
<reference evidence="1" key="1">
    <citation type="submission" date="2019-08" db="EMBL/GenBank/DDBJ databases">
        <authorList>
            <person name="Kucharzyk K."/>
            <person name="Murdoch R.W."/>
            <person name="Higgins S."/>
            <person name="Loffler F."/>
        </authorList>
    </citation>
    <scope>NUCLEOTIDE SEQUENCE</scope>
</reference>